<feature type="compositionally biased region" description="Basic and acidic residues" evidence="1">
    <location>
        <begin position="10"/>
        <end position="30"/>
    </location>
</feature>
<organism evidence="3 4">
    <name type="scientific">Trichonephila inaurata madagascariensis</name>
    <dbReference type="NCBI Taxonomy" id="2747483"/>
    <lineage>
        <taxon>Eukaryota</taxon>
        <taxon>Metazoa</taxon>
        <taxon>Ecdysozoa</taxon>
        <taxon>Arthropoda</taxon>
        <taxon>Chelicerata</taxon>
        <taxon>Arachnida</taxon>
        <taxon>Araneae</taxon>
        <taxon>Araneomorphae</taxon>
        <taxon>Entelegynae</taxon>
        <taxon>Araneoidea</taxon>
        <taxon>Nephilidae</taxon>
        <taxon>Trichonephila</taxon>
        <taxon>Trichonephila inaurata</taxon>
    </lineage>
</organism>
<dbReference type="InterPro" id="IPR051494">
    <property type="entry name" value="BSD_domain-containing"/>
</dbReference>
<proteinExistence type="predicted"/>
<accession>A0A8X7CF77</accession>
<feature type="region of interest" description="Disordered" evidence="1">
    <location>
        <begin position="269"/>
        <end position="324"/>
    </location>
</feature>
<dbReference type="OrthoDB" id="47923at2759"/>
<dbReference type="PANTHER" id="PTHR16019">
    <property type="entry name" value="SYNAPSE-ASSOCIATED PROTEIN"/>
    <property type="match status" value="1"/>
</dbReference>
<name>A0A8X7CF77_9ARAC</name>
<reference evidence="3" key="1">
    <citation type="submission" date="2020-08" db="EMBL/GenBank/DDBJ databases">
        <title>Multicomponent nature underlies the extraordinary mechanical properties of spider dragline silk.</title>
        <authorList>
            <person name="Kono N."/>
            <person name="Nakamura H."/>
            <person name="Mori M."/>
            <person name="Yoshida Y."/>
            <person name="Ohtoshi R."/>
            <person name="Malay A.D."/>
            <person name="Moran D.A.P."/>
            <person name="Tomita M."/>
            <person name="Numata K."/>
            <person name="Arakawa K."/>
        </authorList>
    </citation>
    <scope>NUCLEOTIDE SEQUENCE</scope>
</reference>
<dbReference type="GO" id="GO:0005634">
    <property type="term" value="C:nucleus"/>
    <property type="evidence" value="ECO:0007669"/>
    <property type="project" value="TreeGrafter"/>
</dbReference>
<evidence type="ECO:0000259" key="2">
    <source>
        <dbReference type="PROSITE" id="PS50858"/>
    </source>
</evidence>
<sequence>MDLLWKVSSKAKEMLSQKEDVSASPDENKAESSLSFAAGLRNEKPVSSLSLETQQGNSDRDASSESEGVDSEHSAASPMSKESDGTFEGAENSERGSIKMGISAGDIKDVSHKAVESAKTIGNFLYGIANKTSRTLTETAKQLKTTVEENSILGDFNKEQEAFVTSKNADAKNECPAPWVGTDDEENVKQQILSLSADKRNFLRSPPTGVMFDFNFDTMYPVAKTMLKEDPALENMRFEIVPKLINEENFWRNYFYRVQLVKNSSRLSKMAQQKNSSGDSSASSEKSSSNDSVKGLDKTTADGGPDSDATDSPNHEFVSDSFQLNQVSEEDIKQGMKMLGVTDKNSRVRKEYQAWVDVMKDDWEKEMQQELQEYEVVVEGNDEDQDWENEINEMLEDKVKDAV</sequence>
<dbReference type="Pfam" id="PF03909">
    <property type="entry name" value="BSD"/>
    <property type="match status" value="1"/>
</dbReference>
<dbReference type="InterPro" id="IPR005607">
    <property type="entry name" value="BSD_dom"/>
</dbReference>
<dbReference type="AlphaFoldDB" id="A0A8X7CF77"/>
<evidence type="ECO:0000313" key="3">
    <source>
        <dbReference type="EMBL" id="GFY62737.1"/>
    </source>
</evidence>
<feature type="region of interest" description="Disordered" evidence="1">
    <location>
        <begin position="1"/>
        <end position="97"/>
    </location>
</feature>
<dbReference type="GO" id="GO:0048172">
    <property type="term" value="P:regulation of short-term neuronal synaptic plasticity"/>
    <property type="evidence" value="ECO:0007669"/>
    <property type="project" value="TreeGrafter"/>
</dbReference>
<feature type="compositionally biased region" description="Low complexity" evidence="1">
    <location>
        <begin position="274"/>
        <end position="292"/>
    </location>
</feature>
<dbReference type="SUPFAM" id="SSF140383">
    <property type="entry name" value="BSD domain-like"/>
    <property type="match status" value="1"/>
</dbReference>
<protein>
    <submittedName>
        <fullName evidence="3">Synapse-associated protein 1</fullName>
    </submittedName>
</protein>
<dbReference type="PANTHER" id="PTHR16019:SF6">
    <property type="entry name" value="SYNAPSE-ASSOCIATED PROTEIN 1"/>
    <property type="match status" value="1"/>
</dbReference>
<dbReference type="GO" id="GO:0045202">
    <property type="term" value="C:synapse"/>
    <property type="evidence" value="ECO:0007669"/>
    <property type="project" value="TreeGrafter"/>
</dbReference>
<dbReference type="InterPro" id="IPR035925">
    <property type="entry name" value="BSD_dom_sf"/>
</dbReference>
<feature type="compositionally biased region" description="Polar residues" evidence="1">
    <location>
        <begin position="45"/>
        <end position="57"/>
    </location>
</feature>
<evidence type="ECO:0000256" key="1">
    <source>
        <dbReference type="SAM" id="MobiDB-lite"/>
    </source>
</evidence>
<dbReference type="Gene3D" id="1.10.3970.10">
    <property type="entry name" value="BSD domain"/>
    <property type="match status" value="1"/>
</dbReference>
<keyword evidence="4" id="KW-1185">Reference proteome</keyword>
<comment type="caution">
    <text evidence="3">The sequence shown here is derived from an EMBL/GenBank/DDBJ whole genome shotgun (WGS) entry which is preliminary data.</text>
</comment>
<dbReference type="GO" id="GO:0038203">
    <property type="term" value="P:TORC2 signaling"/>
    <property type="evidence" value="ECO:0007669"/>
    <property type="project" value="TreeGrafter"/>
</dbReference>
<feature type="domain" description="BSD" evidence="2">
    <location>
        <begin position="210"/>
        <end position="262"/>
    </location>
</feature>
<dbReference type="PROSITE" id="PS50858">
    <property type="entry name" value="BSD"/>
    <property type="match status" value="1"/>
</dbReference>
<gene>
    <name evidence="3" type="primary">Syap1</name>
    <name evidence="3" type="ORF">TNIN_465092</name>
</gene>
<dbReference type="EMBL" id="BMAV01014378">
    <property type="protein sequence ID" value="GFY62737.1"/>
    <property type="molecule type" value="Genomic_DNA"/>
</dbReference>
<dbReference type="Proteomes" id="UP000886998">
    <property type="component" value="Unassembled WGS sequence"/>
</dbReference>
<dbReference type="SMART" id="SM00751">
    <property type="entry name" value="BSD"/>
    <property type="match status" value="1"/>
</dbReference>
<dbReference type="GO" id="GO:0005794">
    <property type="term" value="C:Golgi apparatus"/>
    <property type="evidence" value="ECO:0007669"/>
    <property type="project" value="TreeGrafter"/>
</dbReference>
<evidence type="ECO:0000313" key="4">
    <source>
        <dbReference type="Proteomes" id="UP000886998"/>
    </source>
</evidence>